<evidence type="ECO:0000313" key="4">
    <source>
        <dbReference type="Proteomes" id="UP001597365"/>
    </source>
</evidence>
<feature type="transmembrane region" description="Helical" evidence="2">
    <location>
        <begin position="6"/>
        <end position="23"/>
    </location>
</feature>
<feature type="transmembrane region" description="Helical" evidence="2">
    <location>
        <begin position="35"/>
        <end position="52"/>
    </location>
</feature>
<keyword evidence="4" id="KW-1185">Reference proteome</keyword>
<dbReference type="EMBL" id="JBHUFU010000010">
    <property type="protein sequence ID" value="MFD1831473.1"/>
    <property type="molecule type" value="Genomic_DNA"/>
</dbReference>
<organism evidence="3 4">
    <name type="scientific">Streptomyces desertarenae</name>
    <dbReference type="NCBI Taxonomy" id="2666184"/>
    <lineage>
        <taxon>Bacteria</taxon>
        <taxon>Bacillati</taxon>
        <taxon>Actinomycetota</taxon>
        <taxon>Actinomycetes</taxon>
        <taxon>Kitasatosporales</taxon>
        <taxon>Streptomycetaceae</taxon>
        <taxon>Streptomyces</taxon>
    </lineage>
</organism>
<feature type="transmembrane region" description="Helical" evidence="2">
    <location>
        <begin position="72"/>
        <end position="93"/>
    </location>
</feature>
<reference evidence="4" key="1">
    <citation type="journal article" date="2019" name="Int. J. Syst. Evol. Microbiol.">
        <title>The Global Catalogue of Microorganisms (GCM) 10K type strain sequencing project: providing services to taxonomists for standard genome sequencing and annotation.</title>
        <authorList>
            <consortium name="The Broad Institute Genomics Platform"/>
            <consortium name="The Broad Institute Genome Sequencing Center for Infectious Disease"/>
            <person name="Wu L."/>
            <person name="Ma J."/>
        </authorList>
    </citation>
    <scope>NUCLEOTIDE SEQUENCE [LARGE SCALE GENOMIC DNA]</scope>
    <source>
        <strain evidence="4">CGMCC 4.7455</strain>
    </source>
</reference>
<proteinExistence type="predicted"/>
<dbReference type="Proteomes" id="UP001597365">
    <property type="component" value="Unassembled WGS sequence"/>
</dbReference>
<evidence type="ECO:0000313" key="3">
    <source>
        <dbReference type="EMBL" id="MFD1831473.1"/>
    </source>
</evidence>
<keyword evidence="2" id="KW-0812">Transmembrane</keyword>
<sequence>MLTTTVCAALSAAGLAVAFLTAYRRRFAAATRIAALALVPVGLAMSGLLGLFGEVGGAVAAWASDLVFEPTVWAGFGVLAAAVVLFVAGGAAARRTRSRAGGGGSRRELRAAERDAAQSAAKPALGAERKPGRTAAGEDDFSDIEAILRKHGI</sequence>
<comment type="caution">
    <text evidence="3">The sequence shown here is derived from an EMBL/GenBank/DDBJ whole genome shotgun (WGS) entry which is preliminary data.</text>
</comment>
<keyword evidence="2" id="KW-1133">Transmembrane helix</keyword>
<accession>A0ABW4PMK8</accession>
<evidence type="ECO:0000256" key="1">
    <source>
        <dbReference type="SAM" id="MobiDB-lite"/>
    </source>
</evidence>
<dbReference type="RefSeq" id="WP_380901430.1">
    <property type="nucleotide sequence ID" value="NZ_JBHUFU010000010.1"/>
</dbReference>
<feature type="compositionally biased region" description="Basic and acidic residues" evidence="1">
    <location>
        <begin position="105"/>
        <end position="116"/>
    </location>
</feature>
<protein>
    <recommendedName>
        <fullName evidence="5">Cellulose synthase</fullName>
    </recommendedName>
</protein>
<gene>
    <name evidence="3" type="ORF">ACFSJS_17665</name>
</gene>
<evidence type="ECO:0000256" key="2">
    <source>
        <dbReference type="SAM" id="Phobius"/>
    </source>
</evidence>
<name>A0ABW4PMK8_9ACTN</name>
<evidence type="ECO:0008006" key="5">
    <source>
        <dbReference type="Google" id="ProtNLM"/>
    </source>
</evidence>
<keyword evidence="2" id="KW-0472">Membrane</keyword>
<feature type="region of interest" description="Disordered" evidence="1">
    <location>
        <begin position="94"/>
        <end position="138"/>
    </location>
</feature>